<protein>
    <recommendedName>
        <fullName evidence="2 4">Flagellin</fullName>
    </recommendedName>
</protein>
<comment type="function">
    <text evidence="4">Flagellin is the subunit protein which polymerizes to form the filaments of bacterial flagella.</text>
</comment>
<comment type="subcellular location">
    <subcellularLocation>
        <location evidence="4">Secreted</location>
    </subcellularLocation>
    <subcellularLocation>
        <location evidence="4">Bacterial flagellum</location>
    </subcellularLocation>
</comment>
<dbReference type="PRINTS" id="PR00207">
    <property type="entry name" value="FLAGELLIN"/>
</dbReference>
<sequence>MRINHNISAQWANTNLKRADRRMSSALQSLSSGYKINKAADDSVGLAISNKMRAQIRSLDQASRNADDGESIIQTVDGSLAEIQKVVQRLRELSVQAASDTYVIDDRDSMQKEMNSLMDEIDRIASTTEFNGKGLLDGSSSRATTSTNYIFSVASVSEQVKAADYDIELTGQASNATASIEYTIPADGKSTIEINGVSIEIESTDTSDDVKEKVLAVCNKMEIDVSTGNAANSFNLATKAAGSLQSITYRSFNDTETQVTRGTDAQVKLTDRNGNILTDGIAYHGNGELVTISDNSGFEMKVRINPAGAVGQTSELHVYDGGSMQLQIGANEHQDIRIDFPELSCLTLGLREADGDNMANVCSQQGASNAITVFSDASAQISAYRSRLGAYENRLETTVSSLDVSSENMTDSMSRILDTDMAVAMTEYTQSSVLSQAATSMLAQANNRPQQIMSLLQG</sequence>
<dbReference type="Gene3D" id="1.20.1330.10">
    <property type="entry name" value="f41 fragment of flagellin, N-terminal domain"/>
    <property type="match status" value="2"/>
</dbReference>
<dbReference type="PANTHER" id="PTHR42792">
    <property type="entry name" value="FLAGELLIN"/>
    <property type="match status" value="1"/>
</dbReference>
<dbReference type="PANTHER" id="PTHR42792:SF2">
    <property type="entry name" value="FLAGELLIN"/>
    <property type="match status" value="1"/>
</dbReference>
<evidence type="ECO:0000313" key="8">
    <source>
        <dbReference type="Proteomes" id="UP000637513"/>
    </source>
</evidence>
<feature type="domain" description="Flagellin C-terminal" evidence="6">
    <location>
        <begin position="374"/>
        <end position="456"/>
    </location>
</feature>
<dbReference type="RefSeq" id="WP_249302356.1">
    <property type="nucleotide sequence ID" value="NZ_JACRSW010000001.1"/>
</dbReference>
<name>A0ABR7MRP6_9FIRM</name>
<accession>A0ABR7MRP6</accession>
<gene>
    <name evidence="7" type="ORF">H8700_01060</name>
</gene>
<evidence type="ECO:0000259" key="6">
    <source>
        <dbReference type="Pfam" id="PF00700"/>
    </source>
</evidence>
<dbReference type="InterPro" id="IPR001029">
    <property type="entry name" value="Flagellin_N"/>
</dbReference>
<dbReference type="SUPFAM" id="SSF64518">
    <property type="entry name" value="Phase 1 flagellin"/>
    <property type="match status" value="1"/>
</dbReference>
<evidence type="ECO:0000259" key="5">
    <source>
        <dbReference type="Pfam" id="PF00669"/>
    </source>
</evidence>
<keyword evidence="8" id="KW-1185">Reference proteome</keyword>
<feature type="domain" description="Flagellin N-terminal" evidence="5">
    <location>
        <begin position="3"/>
        <end position="140"/>
    </location>
</feature>
<comment type="similarity">
    <text evidence="1 4">Belongs to the bacterial flagellin family.</text>
</comment>
<evidence type="ECO:0000256" key="1">
    <source>
        <dbReference type="ARBA" id="ARBA00005709"/>
    </source>
</evidence>
<evidence type="ECO:0000256" key="3">
    <source>
        <dbReference type="ARBA" id="ARBA00023143"/>
    </source>
</evidence>
<dbReference type="EMBL" id="JACRSW010000001">
    <property type="protein sequence ID" value="MBC8556314.1"/>
    <property type="molecule type" value="Genomic_DNA"/>
</dbReference>
<keyword evidence="3 4" id="KW-0975">Bacterial flagellum</keyword>
<evidence type="ECO:0000256" key="2">
    <source>
        <dbReference type="ARBA" id="ARBA00020110"/>
    </source>
</evidence>
<dbReference type="InterPro" id="IPR001492">
    <property type="entry name" value="Flagellin"/>
</dbReference>
<dbReference type="Pfam" id="PF00669">
    <property type="entry name" value="Flagellin_N"/>
    <property type="match status" value="1"/>
</dbReference>
<evidence type="ECO:0000313" key="7">
    <source>
        <dbReference type="EMBL" id="MBC8556314.1"/>
    </source>
</evidence>
<proteinExistence type="inferred from homology"/>
<organism evidence="7 8">
    <name type="scientific">Jutongia hominis</name>
    <dbReference type="NCBI Taxonomy" id="2763664"/>
    <lineage>
        <taxon>Bacteria</taxon>
        <taxon>Bacillati</taxon>
        <taxon>Bacillota</taxon>
        <taxon>Clostridia</taxon>
        <taxon>Lachnospirales</taxon>
        <taxon>Lachnospiraceae</taxon>
        <taxon>Jutongia</taxon>
    </lineage>
</organism>
<dbReference type="Pfam" id="PF00700">
    <property type="entry name" value="Flagellin_C"/>
    <property type="match status" value="1"/>
</dbReference>
<keyword evidence="4" id="KW-0964">Secreted</keyword>
<evidence type="ECO:0000256" key="4">
    <source>
        <dbReference type="RuleBase" id="RU362073"/>
    </source>
</evidence>
<reference evidence="7 8" key="1">
    <citation type="submission" date="2020-08" db="EMBL/GenBank/DDBJ databases">
        <title>Genome public.</title>
        <authorList>
            <person name="Liu C."/>
            <person name="Sun Q."/>
        </authorList>
    </citation>
    <scope>NUCLEOTIDE SEQUENCE [LARGE SCALE GENOMIC DNA]</scope>
    <source>
        <strain evidence="7 8">BX3</strain>
    </source>
</reference>
<dbReference type="InterPro" id="IPR046358">
    <property type="entry name" value="Flagellin_C"/>
</dbReference>
<comment type="caution">
    <text evidence="7">The sequence shown here is derived from an EMBL/GenBank/DDBJ whole genome shotgun (WGS) entry which is preliminary data.</text>
</comment>
<dbReference type="Proteomes" id="UP000637513">
    <property type="component" value="Unassembled WGS sequence"/>
</dbReference>